<dbReference type="Pfam" id="PF15103">
    <property type="entry name" value="G0-G1_switch_2"/>
    <property type="match status" value="1"/>
</dbReference>
<feature type="transmembrane region" description="Helical" evidence="1">
    <location>
        <begin position="51"/>
        <end position="76"/>
    </location>
</feature>
<protein>
    <submittedName>
        <fullName evidence="2">G0/G1 switch protein 2-like</fullName>
    </submittedName>
</protein>
<keyword evidence="1" id="KW-0812">Transmembrane</keyword>
<dbReference type="Proteomes" id="UP000257200">
    <property type="component" value="Unplaced"/>
</dbReference>
<keyword evidence="1" id="KW-0472">Membrane</keyword>
<sequence>MLGQTKHEEIIKDLVCASKVIKQHKMECISEFIPFAKEMLRERPSRSMLKIYMIGSTVAMLGMVGGLVETIVLPFVEKDPFEDEPLELVMENETKKKQVLNSQPPLVHTEVVEVPEALAIGAKAKHLVTAGRRNSANRLHAS</sequence>
<dbReference type="PANTHER" id="PTHR15570">
    <property type="entry name" value="G0/G1 SWITCH PROTEIN 2"/>
    <property type="match status" value="1"/>
</dbReference>
<name>A0A3Q1G197_9TELE</name>
<organism evidence="2 3">
    <name type="scientific">Acanthochromis polyacanthus</name>
    <name type="common">spiny chromis</name>
    <dbReference type="NCBI Taxonomy" id="80966"/>
    <lineage>
        <taxon>Eukaryota</taxon>
        <taxon>Metazoa</taxon>
        <taxon>Chordata</taxon>
        <taxon>Craniata</taxon>
        <taxon>Vertebrata</taxon>
        <taxon>Euteleostomi</taxon>
        <taxon>Actinopterygii</taxon>
        <taxon>Neopterygii</taxon>
        <taxon>Teleostei</taxon>
        <taxon>Neoteleostei</taxon>
        <taxon>Acanthomorphata</taxon>
        <taxon>Ovalentaria</taxon>
        <taxon>Pomacentridae</taxon>
        <taxon>Acanthochromis</taxon>
    </lineage>
</organism>
<dbReference type="InterPro" id="IPR016821">
    <property type="entry name" value="G0S2"/>
</dbReference>
<reference evidence="2" key="1">
    <citation type="submission" date="2025-08" db="UniProtKB">
        <authorList>
            <consortium name="Ensembl"/>
        </authorList>
    </citation>
    <scope>IDENTIFICATION</scope>
</reference>
<dbReference type="CTD" id="50486"/>
<dbReference type="PANTHER" id="PTHR15570:SF2">
    <property type="entry name" value="G0_G1 SWITCH PROTEIN 2"/>
    <property type="match status" value="1"/>
</dbReference>
<evidence type="ECO:0000313" key="2">
    <source>
        <dbReference type="Ensembl" id="ENSAPOP00000021587.1"/>
    </source>
</evidence>
<dbReference type="RefSeq" id="XP_022045467.1">
    <property type="nucleotide sequence ID" value="XM_022189775.2"/>
</dbReference>
<proteinExistence type="predicted"/>
<evidence type="ECO:0000313" key="3">
    <source>
        <dbReference type="Proteomes" id="UP000257200"/>
    </source>
</evidence>
<dbReference type="AlphaFoldDB" id="A0A3Q1G197"/>
<reference evidence="2" key="2">
    <citation type="submission" date="2025-09" db="UniProtKB">
        <authorList>
            <consortium name="Ensembl"/>
        </authorList>
    </citation>
    <scope>IDENTIFICATION</scope>
</reference>
<dbReference type="OrthoDB" id="9373743at2759"/>
<keyword evidence="3" id="KW-1185">Reference proteome</keyword>
<dbReference type="GeneTree" id="ENSGT00940000175220"/>
<dbReference type="Ensembl" id="ENSAPOT00000015880.1">
    <property type="protein sequence ID" value="ENSAPOP00000021587.1"/>
    <property type="gene ID" value="ENSAPOG00000002262.1"/>
</dbReference>
<dbReference type="STRING" id="80966.ENSAPOP00000021587"/>
<dbReference type="GeneID" id="110948304"/>
<dbReference type="InParanoid" id="A0A3Q1G197"/>
<evidence type="ECO:0000256" key="1">
    <source>
        <dbReference type="SAM" id="Phobius"/>
    </source>
</evidence>
<keyword evidence="1" id="KW-1133">Transmembrane helix</keyword>
<dbReference type="FunCoup" id="A0A3Q1G197">
    <property type="interactions" value="6"/>
</dbReference>
<accession>A0A3Q1G197</accession>